<dbReference type="PROSITE" id="PS51257">
    <property type="entry name" value="PROKAR_LIPOPROTEIN"/>
    <property type="match status" value="1"/>
</dbReference>
<comment type="caution">
    <text evidence="4">The sequence shown here is derived from an EMBL/GenBank/DDBJ whole genome shotgun (WGS) entry which is preliminary data.</text>
</comment>
<evidence type="ECO:0000256" key="1">
    <source>
        <dbReference type="ARBA" id="ARBA00006865"/>
    </source>
</evidence>
<name>A0A917DDZ8_9FLAO</name>
<dbReference type="SUPFAM" id="SSF49899">
    <property type="entry name" value="Concanavalin A-like lectins/glucanases"/>
    <property type="match status" value="1"/>
</dbReference>
<dbReference type="Pfam" id="PF00722">
    <property type="entry name" value="Glyco_hydro_16"/>
    <property type="match status" value="1"/>
</dbReference>
<keyword evidence="5" id="KW-1185">Reference proteome</keyword>
<gene>
    <name evidence="4" type="ORF">GCM10011343_19440</name>
</gene>
<protein>
    <recommendedName>
        <fullName evidence="3">GH16 domain-containing protein</fullName>
    </recommendedName>
</protein>
<dbReference type="CDD" id="cd08023">
    <property type="entry name" value="GH16_laminarinase_like"/>
    <property type="match status" value="1"/>
</dbReference>
<organism evidence="4 5">
    <name type="scientific">Flavobacterium orientale</name>
    <dbReference type="NCBI Taxonomy" id="1756020"/>
    <lineage>
        <taxon>Bacteria</taxon>
        <taxon>Pseudomonadati</taxon>
        <taxon>Bacteroidota</taxon>
        <taxon>Flavobacteriia</taxon>
        <taxon>Flavobacteriales</taxon>
        <taxon>Flavobacteriaceae</taxon>
        <taxon>Flavobacterium</taxon>
    </lineage>
</organism>
<dbReference type="EMBL" id="BMFG01000007">
    <property type="protein sequence ID" value="GGD29409.1"/>
    <property type="molecule type" value="Genomic_DNA"/>
</dbReference>
<evidence type="ECO:0000259" key="3">
    <source>
        <dbReference type="PROSITE" id="PS51762"/>
    </source>
</evidence>
<keyword evidence="2" id="KW-0732">Signal</keyword>
<dbReference type="InterPro" id="IPR013320">
    <property type="entry name" value="ConA-like_dom_sf"/>
</dbReference>
<feature type="domain" description="GH16" evidence="3">
    <location>
        <begin position="45"/>
        <end position="277"/>
    </location>
</feature>
<proteinExistence type="inferred from homology"/>
<evidence type="ECO:0000313" key="4">
    <source>
        <dbReference type="EMBL" id="GGD29409.1"/>
    </source>
</evidence>
<feature type="chain" id="PRO_5037848136" description="GH16 domain-containing protein" evidence="2">
    <location>
        <begin position="27"/>
        <end position="277"/>
    </location>
</feature>
<dbReference type="PANTHER" id="PTHR10963">
    <property type="entry name" value="GLYCOSYL HYDROLASE-RELATED"/>
    <property type="match status" value="1"/>
</dbReference>
<dbReference type="PROSITE" id="PS51762">
    <property type="entry name" value="GH16_2"/>
    <property type="match status" value="1"/>
</dbReference>
<evidence type="ECO:0000256" key="2">
    <source>
        <dbReference type="SAM" id="SignalP"/>
    </source>
</evidence>
<dbReference type="Proteomes" id="UP000625735">
    <property type="component" value="Unassembled WGS sequence"/>
</dbReference>
<accession>A0A917DDZ8</accession>
<reference evidence="4" key="1">
    <citation type="journal article" date="2014" name="Int. J. Syst. Evol. Microbiol.">
        <title>Complete genome sequence of Corynebacterium casei LMG S-19264T (=DSM 44701T), isolated from a smear-ripened cheese.</title>
        <authorList>
            <consortium name="US DOE Joint Genome Institute (JGI-PGF)"/>
            <person name="Walter F."/>
            <person name="Albersmeier A."/>
            <person name="Kalinowski J."/>
            <person name="Ruckert C."/>
        </authorList>
    </citation>
    <scope>NUCLEOTIDE SEQUENCE</scope>
    <source>
        <strain evidence="4">CGMCC 1.12506</strain>
    </source>
</reference>
<evidence type="ECO:0000313" key="5">
    <source>
        <dbReference type="Proteomes" id="UP000625735"/>
    </source>
</evidence>
<dbReference type="InterPro" id="IPR050546">
    <property type="entry name" value="Glycosyl_Hydrlase_16"/>
</dbReference>
<feature type="signal peptide" evidence="2">
    <location>
        <begin position="1"/>
        <end position="26"/>
    </location>
</feature>
<comment type="similarity">
    <text evidence="1">Belongs to the glycosyl hydrolase 16 family.</text>
</comment>
<dbReference type="InterPro" id="IPR000757">
    <property type="entry name" value="Beta-glucanase-like"/>
</dbReference>
<dbReference type="GO" id="GO:0005975">
    <property type="term" value="P:carbohydrate metabolic process"/>
    <property type="evidence" value="ECO:0007669"/>
    <property type="project" value="InterPro"/>
</dbReference>
<dbReference type="AlphaFoldDB" id="A0A917DDZ8"/>
<sequence length="277" mass="31317">MKNINYKISVLSLAFIGLIISTYSCDQNETQTVVTKFNLVMEDNFDVDGAPNPSIWTYDIGRGSQNDGWGNNELQFYTDRPENVVVQNGYLIITAKQEAFGGASYTSARLKTQNLFDQKYGRFEARIKLPLGQGLWPAFWMLGSNIDVDGWPQCGEIDIMEYLGNSPTKILGTLHGPGFSGAESIGKTYTLQNSRFDTEFHVFGVEWSENHINWYVDDVLYNQITRKQVEDEGGEWVFDNSFFMILNVAVGGNLPGSPNSNTTFPQRMLVDYVRVYQ</sequence>
<reference evidence="4" key="2">
    <citation type="submission" date="2020-09" db="EMBL/GenBank/DDBJ databases">
        <authorList>
            <person name="Sun Q."/>
            <person name="Zhou Y."/>
        </authorList>
    </citation>
    <scope>NUCLEOTIDE SEQUENCE</scope>
    <source>
        <strain evidence="4">CGMCC 1.12506</strain>
    </source>
</reference>
<dbReference type="GO" id="GO:0004553">
    <property type="term" value="F:hydrolase activity, hydrolyzing O-glycosyl compounds"/>
    <property type="evidence" value="ECO:0007669"/>
    <property type="project" value="InterPro"/>
</dbReference>
<dbReference type="Gene3D" id="2.60.120.200">
    <property type="match status" value="1"/>
</dbReference>
<dbReference type="RefSeq" id="WP_188362372.1">
    <property type="nucleotide sequence ID" value="NZ_BMFG01000007.1"/>
</dbReference>
<dbReference type="PANTHER" id="PTHR10963:SF55">
    <property type="entry name" value="GLYCOSIDE HYDROLASE FAMILY 16 PROTEIN"/>
    <property type="match status" value="1"/>
</dbReference>